<dbReference type="Pfam" id="PF14277">
    <property type="entry name" value="DUF4364"/>
    <property type="match status" value="1"/>
</dbReference>
<dbReference type="RefSeq" id="WP_154476089.1">
    <property type="nucleotide sequence ID" value="NZ_JAQYBV010000107.1"/>
</dbReference>
<dbReference type="InterPro" id="IPR036388">
    <property type="entry name" value="WH-like_DNA-bd_sf"/>
</dbReference>
<dbReference type="AlphaFoldDB" id="A0A6N7URW5"/>
<accession>A0A6N7URW5</accession>
<dbReference type="Gene3D" id="1.10.10.10">
    <property type="entry name" value="Winged helix-like DNA-binding domain superfamily/Winged helix DNA-binding domain"/>
    <property type="match status" value="1"/>
</dbReference>
<comment type="caution">
    <text evidence="1">The sequence shown here is derived from an EMBL/GenBank/DDBJ whole genome shotgun (WGS) entry which is preliminary data.</text>
</comment>
<dbReference type="InterPro" id="IPR036390">
    <property type="entry name" value="WH_DNA-bd_sf"/>
</dbReference>
<organism evidence="1 2">
    <name type="scientific">Suipraeoptans intestinalis</name>
    <dbReference type="NCBI Taxonomy" id="2606628"/>
    <lineage>
        <taxon>Bacteria</taxon>
        <taxon>Bacillati</taxon>
        <taxon>Bacillota</taxon>
        <taxon>Clostridia</taxon>
        <taxon>Lachnospirales</taxon>
        <taxon>Lachnospiraceae</taxon>
        <taxon>Suipraeoptans</taxon>
    </lineage>
</organism>
<dbReference type="EMBL" id="VULY01000018">
    <property type="protein sequence ID" value="MSR93238.1"/>
    <property type="molecule type" value="Genomic_DNA"/>
</dbReference>
<evidence type="ECO:0000313" key="1">
    <source>
        <dbReference type="EMBL" id="MSR93238.1"/>
    </source>
</evidence>
<name>A0A6N7URW5_9FIRM</name>
<dbReference type="SUPFAM" id="SSF46785">
    <property type="entry name" value="Winged helix' DNA-binding domain"/>
    <property type="match status" value="1"/>
</dbReference>
<dbReference type="InterPro" id="IPR025374">
    <property type="entry name" value="DUF4364"/>
</dbReference>
<keyword evidence="2" id="KW-1185">Reference proteome</keyword>
<proteinExistence type="predicted"/>
<sequence>MDNSLKLYKLMVLYMLSRVDFPLTNSQISEFILDKGYTTYFKLQQTFSELLDSHFIVEESTHGRTLYHLTEEGRETASFFSRDLSSAILEDIDSFLLEKRYDLKDEVSIQADYFRNTPSSYTVSCRVIEKGQSLIHLEVTVPSEEEARQAVRNFRRKNQEIYSSVMEHLLSLEERFASKAP</sequence>
<evidence type="ECO:0000313" key="2">
    <source>
        <dbReference type="Proteomes" id="UP000434409"/>
    </source>
</evidence>
<gene>
    <name evidence="1" type="ORF">FYJ34_02880</name>
</gene>
<reference evidence="1 2" key="1">
    <citation type="submission" date="2019-08" db="EMBL/GenBank/DDBJ databases">
        <title>In-depth cultivation of the pig gut microbiome towards novel bacterial diversity and tailored functional studies.</title>
        <authorList>
            <person name="Wylensek D."/>
            <person name="Hitch T.C.A."/>
            <person name="Clavel T."/>
        </authorList>
    </citation>
    <scope>NUCLEOTIDE SEQUENCE [LARGE SCALE GENOMIC DNA]</scope>
    <source>
        <strain evidence="1 2">68-1-5</strain>
    </source>
</reference>
<protein>
    <submittedName>
        <fullName evidence="1">DUF4364 family protein</fullName>
    </submittedName>
</protein>
<dbReference type="Proteomes" id="UP000434409">
    <property type="component" value="Unassembled WGS sequence"/>
</dbReference>